<reference evidence="4 5" key="1">
    <citation type="journal article" date="2016" name="Proc. Natl. Acad. Sci. U.S.A.">
        <title>Comparative genomics of biotechnologically important yeasts.</title>
        <authorList>
            <person name="Riley R."/>
            <person name="Haridas S."/>
            <person name="Wolfe K.H."/>
            <person name="Lopes M.R."/>
            <person name="Hittinger C.T."/>
            <person name="Goeker M."/>
            <person name="Salamov A.A."/>
            <person name="Wisecaver J.H."/>
            <person name="Long T.M."/>
            <person name="Calvey C.H."/>
            <person name="Aerts A.L."/>
            <person name="Barry K.W."/>
            <person name="Choi C."/>
            <person name="Clum A."/>
            <person name="Coughlan A.Y."/>
            <person name="Deshpande S."/>
            <person name="Douglass A.P."/>
            <person name="Hanson S.J."/>
            <person name="Klenk H.-P."/>
            <person name="LaButti K.M."/>
            <person name="Lapidus A."/>
            <person name="Lindquist E.A."/>
            <person name="Lipzen A.M."/>
            <person name="Meier-Kolthoff J.P."/>
            <person name="Ohm R.A."/>
            <person name="Otillar R.P."/>
            <person name="Pangilinan J.L."/>
            <person name="Peng Y."/>
            <person name="Rokas A."/>
            <person name="Rosa C.A."/>
            <person name="Scheuner C."/>
            <person name="Sibirny A.A."/>
            <person name="Slot J.C."/>
            <person name="Stielow J.B."/>
            <person name="Sun H."/>
            <person name="Kurtzman C.P."/>
            <person name="Blackwell M."/>
            <person name="Grigoriev I.V."/>
            <person name="Jeffries T.W."/>
        </authorList>
    </citation>
    <scope>NUCLEOTIDE SEQUENCE [LARGE SCALE GENOMIC DNA]</scope>
    <source>
        <strain evidence="4 5">DSM 6958</strain>
    </source>
</reference>
<dbReference type="SFLD" id="SFLDG00358">
    <property type="entry name" value="Main_(cytGST)"/>
    <property type="match status" value="1"/>
</dbReference>
<sequence length="222" mass="25108">MTKLITLYTLGTPNGVKVSIALELLHLTYKTVTIDITTGEQKKPQFTAINPNGRIPALTVEDQETKKVTNLMESGAILLYLADQFDHEHKISYPHGSPEYYQTIQWLFFQNAGIGPMQGQANHFQVFASEKIPYAIERYLTETKRLYTVLSKQIESNPSGFIVGDHISIADISTVGWVSGSGWLGDKLNLEKEFPVLKAWVDKLRRIEEVQKGLDVPVPWRF</sequence>
<evidence type="ECO:0000256" key="1">
    <source>
        <dbReference type="ARBA" id="ARBA00007409"/>
    </source>
</evidence>
<dbReference type="PANTHER" id="PTHR44051:SF8">
    <property type="entry name" value="GLUTATHIONE S-TRANSFERASE GSTA"/>
    <property type="match status" value="1"/>
</dbReference>
<comment type="similarity">
    <text evidence="1">Belongs to the GST superfamily.</text>
</comment>
<dbReference type="OrthoDB" id="422574at2759"/>
<dbReference type="Gene3D" id="3.40.30.10">
    <property type="entry name" value="Glutaredoxin"/>
    <property type="match status" value="1"/>
</dbReference>
<dbReference type="Pfam" id="PF02798">
    <property type="entry name" value="GST_N"/>
    <property type="match status" value="1"/>
</dbReference>
<name>A0A1E3PRA8_9ASCO</name>
<dbReference type="PROSITE" id="PS50404">
    <property type="entry name" value="GST_NTER"/>
    <property type="match status" value="1"/>
</dbReference>
<dbReference type="InterPro" id="IPR040079">
    <property type="entry name" value="Glutathione_S-Trfase"/>
</dbReference>
<dbReference type="Gene3D" id="1.20.1050.10">
    <property type="match status" value="1"/>
</dbReference>
<dbReference type="InterPro" id="IPR036282">
    <property type="entry name" value="Glutathione-S-Trfase_C_sf"/>
</dbReference>
<dbReference type="PROSITE" id="PS50405">
    <property type="entry name" value="GST_CTER"/>
    <property type="match status" value="1"/>
</dbReference>
<dbReference type="InterPro" id="IPR004045">
    <property type="entry name" value="Glutathione_S-Trfase_N"/>
</dbReference>
<evidence type="ECO:0000259" key="2">
    <source>
        <dbReference type="PROSITE" id="PS50404"/>
    </source>
</evidence>
<dbReference type="InterPro" id="IPR010987">
    <property type="entry name" value="Glutathione-S-Trfase_C-like"/>
</dbReference>
<dbReference type="PANTHER" id="PTHR44051">
    <property type="entry name" value="GLUTATHIONE S-TRANSFERASE-RELATED"/>
    <property type="match status" value="1"/>
</dbReference>
<gene>
    <name evidence="4" type="ORF">NADFUDRAFT_81060</name>
</gene>
<dbReference type="EMBL" id="KV454406">
    <property type="protein sequence ID" value="ODQ67946.1"/>
    <property type="molecule type" value="Genomic_DNA"/>
</dbReference>
<feature type="domain" description="GST N-terminal" evidence="2">
    <location>
        <begin position="2"/>
        <end position="89"/>
    </location>
</feature>
<dbReference type="SUPFAM" id="SSF47616">
    <property type="entry name" value="GST C-terminal domain-like"/>
    <property type="match status" value="1"/>
</dbReference>
<dbReference type="Proteomes" id="UP000095009">
    <property type="component" value="Unassembled WGS sequence"/>
</dbReference>
<dbReference type="GO" id="GO:0016740">
    <property type="term" value="F:transferase activity"/>
    <property type="evidence" value="ECO:0007669"/>
    <property type="project" value="UniProtKB-KW"/>
</dbReference>
<keyword evidence="5" id="KW-1185">Reference proteome</keyword>
<keyword evidence="4" id="KW-0808">Transferase</keyword>
<feature type="domain" description="GST C-terminal" evidence="3">
    <location>
        <begin position="96"/>
        <end position="222"/>
    </location>
</feature>
<dbReference type="SFLD" id="SFLDG01151">
    <property type="entry name" value="Main.2:_Nu-like"/>
    <property type="match status" value="1"/>
</dbReference>
<evidence type="ECO:0000313" key="5">
    <source>
        <dbReference type="Proteomes" id="UP000095009"/>
    </source>
</evidence>
<proteinExistence type="inferred from homology"/>
<dbReference type="SFLD" id="SFLDS00019">
    <property type="entry name" value="Glutathione_Transferase_(cytos"/>
    <property type="match status" value="1"/>
</dbReference>
<evidence type="ECO:0000259" key="3">
    <source>
        <dbReference type="PROSITE" id="PS50405"/>
    </source>
</evidence>
<dbReference type="Pfam" id="PF14497">
    <property type="entry name" value="GST_C_3"/>
    <property type="match status" value="1"/>
</dbReference>
<dbReference type="CDD" id="cd03048">
    <property type="entry name" value="GST_N_Ure2p_like"/>
    <property type="match status" value="1"/>
</dbReference>
<protein>
    <submittedName>
        <fullName evidence="4">Glutathione S-transferase</fullName>
    </submittedName>
</protein>
<dbReference type="AlphaFoldDB" id="A0A1E3PRA8"/>
<evidence type="ECO:0000313" key="4">
    <source>
        <dbReference type="EMBL" id="ODQ67946.1"/>
    </source>
</evidence>
<dbReference type="InterPro" id="IPR036249">
    <property type="entry name" value="Thioredoxin-like_sf"/>
</dbReference>
<dbReference type="STRING" id="857566.A0A1E3PRA8"/>
<dbReference type="InterPro" id="IPR004046">
    <property type="entry name" value="GST_C"/>
</dbReference>
<organism evidence="4 5">
    <name type="scientific">Nadsonia fulvescens var. elongata DSM 6958</name>
    <dbReference type="NCBI Taxonomy" id="857566"/>
    <lineage>
        <taxon>Eukaryota</taxon>
        <taxon>Fungi</taxon>
        <taxon>Dikarya</taxon>
        <taxon>Ascomycota</taxon>
        <taxon>Saccharomycotina</taxon>
        <taxon>Dipodascomycetes</taxon>
        <taxon>Dipodascales</taxon>
        <taxon>Dipodascales incertae sedis</taxon>
        <taxon>Nadsonia</taxon>
    </lineage>
</organism>
<accession>A0A1E3PRA8</accession>
<dbReference type="SUPFAM" id="SSF52833">
    <property type="entry name" value="Thioredoxin-like"/>
    <property type="match status" value="1"/>
</dbReference>